<evidence type="ECO:0000313" key="4">
    <source>
        <dbReference type="Proteomes" id="UP000800039"/>
    </source>
</evidence>
<dbReference type="Proteomes" id="UP000800039">
    <property type="component" value="Unassembled WGS sequence"/>
</dbReference>
<feature type="region of interest" description="Disordered" evidence="2">
    <location>
        <begin position="717"/>
        <end position="749"/>
    </location>
</feature>
<proteinExistence type="predicted"/>
<feature type="compositionally biased region" description="Low complexity" evidence="2">
    <location>
        <begin position="95"/>
        <end position="105"/>
    </location>
</feature>
<feature type="compositionally biased region" description="Polar residues" evidence="2">
    <location>
        <begin position="146"/>
        <end position="185"/>
    </location>
</feature>
<feature type="compositionally biased region" description="Low complexity" evidence="2">
    <location>
        <begin position="39"/>
        <end position="56"/>
    </location>
</feature>
<feature type="coiled-coil region" evidence="1">
    <location>
        <begin position="309"/>
        <end position="359"/>
    </location>
</feature>
<dbReference type="AlphaFoldDB" id="A0A9P4G939"/>
<feature type="coiled-coil region" evidence="1">
    <location>
        <begin position="526"/>
        <end position="560"/>
    </location>
</feature>
<dbReference type="GeneID" id="63854615"/>
<dbReference type="RefSeq" id="XP_040783518.1">
    <property type="nucleotide sequence ID" value="XM_040937365.1"/>
</dbReference>
<evidence type="ECO:0000256" key="2">
    <source>
        <dbReference type="SAM" id="MobiDB-lite"/>
    </source>
</evidence>
<feature type="compositionally biased region" description="Basic and acidic residues" evidence="2">
    <location>
        <begin position="186"/>
        <end position="202"/>
    </location>
</feature>
<organism evidence="3 4">
    <name type="scientific">Cucurbitaria berberidis CBS 394.84</name>
    <dbReference type="NCBI Taxonomy" id="1168544"/>
    <lineage>
        <taxon>Eukaryota</taxon>
        <taxon>Fungi</taxon>
        <taxon>Dikarya</taxon>
        <taxon>Ascomycota</taxon>
        <taxon>Pezizomycotina</taxon>
        <taxon>Dothideomycetes</taxon>
        <taxon>Pleosporomycetidae</taxon>
        <taxon>Pleosporales</taxon>
        <taxon>Pleosporineae</taxon>
        <taxon>Cucurbitariaceae</taxon>
        <taxon>Cucurbitaria</taxon>
    </lineage>
</organism>
<feature type="coiled-coil region" evidence="1">
    <location>
        <begin position="598"/>
        <end position="646"/>
    </location>
</feature>
<accession>A0A9P4G939</accession>
<keyword evidence="4" id="KW-1185">Reference proteome</keyword>
<keyword evidence="1" id="KW-0175">Coiled coil</keyword>
<comment type="caution">
    <text evidence="3">The sequence shown here is derived from an EMBL/GenBank/DDBJ whole genome shotgun (WGS) entry which is preliminary data.</text>
</comment>
<protein>
    <submittedName>
        <fullName evidence="3">Uncharacterized protein</fullName>
    </submittedName>
</protein>
<feature type="region of interest" description="Disordered" evidence="2">
    <location>
        <begin position="1"/>
        <end position="210"/>
    </location>
</feature>
<evidence type="ECO:0000256" key="1">
    <source>
        <dbReference type="SAM" id="Coils"/>
    </source>
</evidence>
<name>A0A9P4G939_9PLEO</name>
<evidence type="ECO:0000313" key="3">
    <source>
        <dbReference type="EMBL" id="KAF1840955.1"/>
    </source>
</evidence>
<dbReference type="OrthoDB" id="3791167at2759"/>
<dbReference type="EMBL" id="ML976619">
    <property type="protein sequence ID" value="KAF1840955.1"/>
    <property type="molecule type" value="Genomic_DNA"/>
</dbReference>
<gene>
    <name evidence="3" type="ORF">K460DRAFT_410347</name>
</gene>
<reference evidence="3" key="1">
    <citation type="submission" date="2020-01" db="EMBL/GenBank/DDBJ databases">
        <authorList>
            <consortium name="DOE Joint Genome Institute"/>
            <person name="Haridas S."/>
            <person name="Albert R."/>
            <person name="Binder M."/>
            <person name="Bloem J."/>
            <person name="Labutti K."/>
            <person name="Salamov A."/>
            <person name="Andreopoulos B."/>
            <person name="Baker S.E."/>
            <person name="Barry K."/>
            <person name="Bills G."/>
            <person name="Bluhm B.H."/>
            <person name="Cannon C."/>
            <person name="Castanera R."/>
            <person name="Culley D.E."/>
            <person name="Daum C."/>
            <person name="Ezra D."/>
            <person name="Gonzalez J.B."/>
            <person name="Henrissat B."/>
            <person name="Kuo A."/>
            <person name="Liang C."/>
            <person name="Lipzen A."/>
            <person name="Lutzoni F."/>
            <person name="Magnuson J."/>
            <person name="Mondo S."/>
            <person name="Nolan M."/>
            <person name="Ohm R."/>
            <person name="Pangilinan J."/>
            <person name="Park H.-J."/>
            <person name="Ramirez L."/>
            <person name="Alfaro M."/>
            <person name="Sun H."/>
            <person name="Tritt A."/>
            <person name="Yoshinaga Y."/>
            <person name="Zwiers L.-H."/>
            <person name="Turgeon B.G."/>
            <person name="Goodwin S.B."/>
            <person name="Spatafora J.W."/>
            <person name="Crous P.W."/>
            <person name="Grigoriev I.V."/>
        </authorList>
    </citation>
    <scope>NUCLEOTIDE SEQUENCE</scope>
    <source>
        <strain evidence="3">CBS 394.84</strain>
    </source>
</reference>
<sequence length="749" mass="84942">MVHEKRMQGRDSPIVEVSREANPRPLTTDNQDPKRAEATSPTTTSKPPSPTSPTGSRIPQITSLIRHSMESKDLGDLPTPTPKDEWAGFEMQRIQGRSGSRFSSSSKKRQSVSNPEEQVHMAGCSHHSPSLSSDFRNDTLADGTRVSGSSDPAPQTAGQGQSGFVDTLHQFSYNSKDSPGSTSTRETSEHELRAAGDSHVSDTGRGTIQYQNDNTRLSTNEHWGKEYAAPTPTVPWERGAREEMKYFSLVKNMVKEKNAELQHEMKLGLARRVPPRAHTSSFAAHTKASMAKQNEKIEHTLRKQDSPTRETAILESENLRAAITDLETNIAVMRQELDMKSAELISANLRADQAEAERETSSATLGTIRMNIEHVCSIMDQGVQTLSGSTTVDWNAFEGLVQSLVNSGHTPNALHSNIVQLVQRFHSTIQSLQTENLELQSLLSSRESDLAVAKPTAQRERKDTLVDMAEENPAWQTDRDTFKKLFEDERARRKAVEARFQKFKETAEKYYQPDLERKNRELWIDLTRARDENAVLREHVKKHQARAQQWQNEYDLVKYERDIRAAGFEEHIQNQQNEISFYIKEYHDKTHDPDHWQIEGLQRKVHTLERELQTTNDMFGQAKRAKARLEDEVGRLMDANKRREKNIARLGKAWITGSSAPTLVDTASSDAGSPASLTDSASSSSLLWLTSPRKVDEGPRIPRCHLPLGIEKREGIMMQFRKDQQKRREEDEARYQESVKKDGWERFEE</sequence>